<evidence type="ECO:0000256" key="1">
    <source>
        <dbReference type="ARBA" id="ARBA00023015"/>
    </source>
</evidence>
<organism evidence="5 6">
    <name type="scientific">Kribbella shirazensis</name>
    <dbReference type="NCBI Taxonomy" id="1105143"/>
    <lineage>
        <taxon>Bacteria</taxon>
        <taxon>Bacillati</taxon>
        <taxon>Actinomycetota</taxon>
        <taxon>Actinomycetes</taxon>
        <taxon>Propionibacteriales</taxon>
        <taxon>Kribbellaceae</taxon>
        <taxon>Kribbella</taxon>
    </lineage>
</organism>
<dbReference type="PROSITE" id="PS51000">
    <property type="entry name" value="HTH_DEOR_2"/>
    <property type="match status" value="1"/>
</dbReference>
<dbReference type="Proteomes" id="UP000555407">
    <property type="component" value="Unassembled WGS sequence"/>
</dbReference>
<dbReference type="SUPFAM" id="SSF46785">
    <property type="entry name" value="Winged helix' DNA-binding domain"/>
    <property type="match status" value="1"/>
</dbReference>
<keyword evidence="2" id="KW-0804">Transcription</keyword>
<dbReference type="InterPro" id="IPR013196">
    <property type="entry name" value="HTH_11"/>
</dbReference>
<evidence type="ECO:0000256" key="2">
    <source>
        <dbReference type="ARBA" id="ARBA00023163"/>
    </source>
</evidence>
<dbReference type="RefSeq" id="WP_167203373.1">
    <property type="nucleotide sequence ID" value="NZ_JAASRO010000001.1"/>
</dbReference>
<reference evidence="5 6" key="1">
    <citation type="submission" date="2020-03" db="EMBL/GenBank/DDBJ databases">
        <title>Sequencing the genomes of 1000 actinobacteria strains.</title>
        <authorList>
            <person name="Klenk H.-P."/>
        </authorList>
    </citation>
    <scope>NUCLEOTIDE SEQUENCE [LARGE SCALE GENOMIC DNA]</scope>
    <source>
        <strain evidence="5 6">DSM 45490</strain>
    </source>
</reference>
<evidence type="ECO:0000313" key="5">
    <source>
        <dbReference type="EMBL" id="NIK54580.1"/>
    </source>
</evidence>
<dbReference type="EMBL" id="JAASRO010000001">
    <property type="protein sequence ID" value="NIK54580.1"/>
    <property type="molecule type" value="Genomic_DNA"/>
</dbReference>
<dbReference type="Pfam" id="PF08279">
    <property type="entry name" value="HTH_11"/>
    <property type="match status" value="1"/>
</dbReference>
<dbReference type="PANTHER" id="PTHR34580">
    <property type="match status" value="1"/>
</dbReference>
<dbReference type="InterPro" id="IPR001034">
    <property type="entry name" value="DeoR_HTH"/>
</dbReference>
<keyword evidence="1" id="KW-0805">Transcription regulation</keyword>
<accession>A0A7X5V4Q0</accession>
<dbReference type="InterPro" id="IPR036390">
    <property type="entry name" value="WH_DNA-bd_sf"/>
</dbReference>
<evidence type="ECO:0000256" key="3">
    <source>
        <dbReference type="SAM" id="MobiDB-lite"/>
    </source>
</evidence>
<proteinExistence type="predicted"/>
<dbReference type="GO" id="GO:0003677">
    <property type="term" value="F:DNA binding"/>
    <property type="evidence" value="ECO:0007669"/>
    <property type="project" value="UniProtKB-KW"/>
</dbReference>
<feature type="region of interest" description="Disordered" evidence="3">
    <location>
        <begin position="317"/>
        <end position="338"/>
    </location>
</feature>
<evidence type="ECO:0000313" key="6">
    <source>
        <dbReference type="Proteomes" id="UP000555407"/>
    </source>
</evidence>
<feature type="compositionally biased region" description="Polar residues" evidence="3">
    <location>
        <begin position="326"/>
        <end position="338"/>
    </location>
</feature>
<feature type="domain" description="HTH deoR-type" evidence="4">
    <location>
        <begin position="4"/>
        <end position="59"/>
    </location>
</feature>
<comment type="caution">
    <text evidence="5">The sequence shown here is derived from an EMBL/GenBank/DDBJ whole genome shotgun (WGS) entry which is preliminary data.</text>
</comment>
<dbReference type="InterPro" id="IPR026881">
    <property type="entry name" value="WYL_dom"/>
</dbReference>
<dbReference type="PANTHER" id="PTHR34580:SF3">
    <property type="entry name" value="PROTEIN PAFB"/>
    <property type="match status" value="1"/>
</dbReference>
<sequence>MLNTSARLLRLLSLLQARALWSGPELAERLGVTTRTIRTDVDRLRQLGYPVEAAPGLTGGYRLGAGAALPPLLLDDDEAVAVAIGLRTAANGGVEGIGESSIRALAKLEQVLPPRLRHRVSAMQSATLAVPGTGPQVDADVMIAIAAAIRSEHRLRFDYASYDGRASSREVEPHRLVVMGRRWYLIAWDPERDDWRTFRADRITPKIPGGPRFTPRELPETDIAARLQRGVGTATWRYVARVLLHAPAAEIRAKLPLPVEIEELGPDLCEIKVGSDTPQMLTLYLGLLDVDFEVIDAPELSAALTALADRLHRAAGPVGLSGAPGNDQSSSGSTAEPS</sequence>
<keyword evidence="6" id="KW-1185">Reference proteome</keyword>
<dbReference type="AlphaFoldDB" id="A0A7X5V4Q0"/>
<dbReference type="GO" id="GO:0003700">
    <property type="term" value="F:DNA-binding transcription factor activity"/>
    <property type="evidence" value="ECO:0007669"/>
    <property type="project" value="InterPro"/>
</dbReference>
<dbReference type="Gene3D" id="1.10.10.10">
    <property type="entry name" value="Winged helix-like DNA-binding domain superfamily/Winged helix DNA-binding domain"/>
    <property type="match status" value="1"/>
</dbReference>
<protein>
    <submittedName>
        <fullName evidence="5">Putative DNA-binding transcriptional regulator YafY</fullName>
    </submittedName>
</protein>
<name>A0A7X5V4Q0_9ACTN</name>
<gene>
    <name evidence="5" type="ORF">BJY22_000297</name>
</gene>
<evidence type="ECO:0000259" key="4">
    <source>
        <dbReference type="PROSITE" id="PS51000"/>
    </source>
</evidence>
<dbReference type="PROSITE" id="PS52050">
    <property type="entry name" value="WYL"/>
    <property type="match status" value="1"/>
</dbReference>
<dbReference type="Pfam" id="PF13280">
    <property type="entry name" value="WYL"/>
    <property type="match status" value="1"/>
</dbReference>
<dbReference type="InterPro" id="IPR036388">
    <property type="entry name" value="WH-like_DNA-bd_sf"/>
</dbReference>
<keyword evidence="5" id="KW-0238">DNA-binding</keyword>
<dbReference type="InterPro" id="IPR051534">
    <property type="entry name" value="CBASS_pafABC_assoc_protein"/>
</dbReference>